<dbReference type="EMBL" id="JAGMUV010000020">
    <property type="protein sequence ID" value="KAH7125968.1"/>
    <property type="molecule type" value="Genomic_DNA"/>
</dbReference>
<evidence type="ECO:0000256" key="1">
    <source>
        <dbReference type="ARBA" id="ARBA00007806"/>
    </source>
</evidence>
<dbReference type="Gene3D" id="2.60.40.1180">
    <property type="entry name" value="Golgi alpha-mannosidase II"/>
    <property type="match status" value="1"/>
</dbReference>
<evidence type="ECO:0000259" key="4">
    <source>
        <dbReference type="Pfam" id="PF21365"/>
    </source>
</evidence>
<dbReference type="InterPro" id="IPR000322">
    <property type="entry name" value="Glyco_hydro_31_TIM"/>
</dbReference>
<evidence type="ECO:0000313" key="5">
    <source>
        <dbReference type="EMBL" id="KAH7125968.1"/>
    </source>
</evidence>
<reference evidence="5" key="1">
    <citation type="journal article" date="2021" name="Nat. Commun.">
        <title>Genetic determinants of endophytism in the Arabidopsis root mycobiome.</title>
        <authorList>
            <person name="Mesny F."/>
            <person name="Miyauchi S."/>
            <person name="Thiergart T."/>
            <person name="Pickel B."/>
            <person name="Atanasova L."/>
            <person name="Karlsson M."/>
            <person name="Huettel B."/>
            <person name="Barry K.W."/>
            <person name="Haridas S."/>
            <person name="Chen C."/>
            <person name="Bauer D."/>
            <person name="Andreopoulos W."/>
            <person name="Pangilinan J."/>
            <person name="LaButti K."/>
            <person name="Riley R."/>
            <person name="Lipzen A."/>
            <person name="Clum A."/>
            <person name="Drula E."/>
            <person name="Henrissat B."/>
            <person name="Kohler A."/>
            <person name="Grigoriev I.V."/>
            <person name="Martin F.M."/>
            <person name="Hacquard S."/>
        </authorList>
    </citation>
    <scope>NUCLEOTIDE SEQUENCE</scope>
    <source>
        <strain evidence="5">MPI-CAGE-AT-0147</strain>
    </source>
</reference>
<dbReference type="SUPFAM" id="SSF51011">
    <property type="entry name" value="Glycosyl hydrolase domain"/>
    <property type="match status" value="1"/>
</dbReference>
<keyword evidence="2" id="KW-0326">Glycosidase</keyword>
<dbReference type="AlphaFoldDB" id="A0A9P9DV62"/>
<evidence type="ECO:0000313" key="6">
    <source>
        <dbReference type="Proteomes" id="UP000738349"/>
    </source>
</evidence>
<dbReference type="Pfam" id="PF21365">
    <property type="entry name" value="Glyco_hydro_31_3rd"/>
    <property type="match status" value="1"/>
</dbReference>
<organism evidence="5 6">
    <name type="scientific">Dactylonectria macrodidyma</name>
    <dbReference type="NCBI Taxonomy" id="307937"/>
    <lineage>
        <taxon>Eukaryota</taxon>
        <taxon>Fungi</taxon>
        <taxon>Dikarya</taxon>
        <taxon>Ascomycota</taxon>
        <taxon>Pezizomycotina</taxon>
        <taxon>Sordariomycetes</taxon>
        <taxon>Hypocreomycetidae</taxon>
        <taxon>Hypocreales</taxon>
        <taxon>Nectriaceae</taxon>
        <taxon>Dactylonectria</taxon>
    </lineage>
</organism>
<feature type="domain" description="Glycoside hydrolase family 31 TIM barrel" evidence="3">
    <location>
        <begin position="232"/>
        <end position="521"/>
    </location>
</feature>
<comment type="similarity">
    <text evidence="1 2">Belongs to the glycosyl hydrolase 31 family.</text>
</comment>
<sequence length="720" mass="81034">MKLMGILLAAKLTGAIKYNLKIENESPFAFSVSDQNGHTLLSNLEILAGSTNDTVEAVDNNSENAFINVELITSSIVQVQVNSSLGFTGATFEAAEDAKHYGVWGYPWNKSLQNTNIHFDLKGLQSKSGISYSSARSPFFLSSTGYGVYTDTQAMGSYSFSDDELEVKFVFNTTALVYYIILPSEEGDVKSILRQYAKLTDRSALWPSRSYGPMFWHNDFQRTSGFPEGVNNSQQFVQDVVNKLSENRIRASTIMVDRPYGTGKEGWGNFDFDGNHWPDIGALVEEVSERGLDFQVWVANRAVPGSELHDEASENGWLFDEMVTDEDASVAMNLSIPEAYDYFLEQQQYFTDIGIKGYKIDRGDEDEMPVWEQNIQSYLYHKLLYENQARAWGGATTTKPAGFYNFARSVVDRSRKYTGVWNGDPAATTDGLLASITSGIRAGLLGFPMWGSDCGGYGRKVGQELPKEKVWARWMWFSAFSPVYELMLYEDSIPWYDYSDELVEVLRNTTALHHELIPYIQSYMYRATNDGLPIIRATFLEEPEDENTWDIDESYFFGQEFLICPITADDNTKKVYFPTGSKYLEYFGKSDVYNGGEEVTIQSGVDSVPAFVREGSIITRGDLNQVNNNWDEDWAPWLNIEVYPSFNFPKKTFPYFVEKTGQVVKIQTVASREKDKICVSYGAVGVTGKVLIYVKDGPKEFSLRSSGGKACVEGAETLFD</sequence>
<dbReference type="OrthoDB" id="10070917at2759"/>
<dbReference type="PANTHER" id="PTHR43863:SF2">
    <property type="entry name" value="MALTASE-GLUCOAMYLASE"/>
    <property type="match status" value="1"/>
</dbReference>
<dbReference type="GO" id="GO:0004553">
    <property type="term" value="F:hydrolase activity, hydrolyzing O-glycosyl compounds"/>
    <property type="evidence" value="ECO:0007669"/>
    <property type="project" value="InterPro"/>
</dbReference>
<evidence type="ECO:0000259" key="3">
    <source>
        <dbReference type="Pfam" id="PF01055"/>
    </source>
</evidence>
<gene>
    <name evidence="5" type="ORF">EDB81DRAFT_765058</name>
</gene>
<keyword evidence="6" id="KW-1185">Reference proteome</keyword>
<dbReference type="Gene3D" id="3.20.20.80">
    <property type="entry name" value="Glycosidases"/>
    <property type="match status" value="1"/>
</dbReference>
<dbReference type="InterPro" id="IPR048395">
    <property type="entry name" value="Glyco_hydro_31_C"/>
</dbReference>
<dbReference type="SUPFAM" id="SSF51445">
    <property type="entry name" value="(Trans)glycosidases"/>
    <property type="match status" value="1"/>
</dbReference>
<dbReference type="InterPro" id="IPR017853">
    <property type="entry name" value="GH"/>
</dbReference>
<dbReference type="Pfam" id="PF01055">
    <property type="entry name" value="Glyco_hydro_31_2nd"/>
    <property type="match status" value="1"/>
</dbReference>
<dbReference type="InterPro" id="IPR051816">
    <property type="entry name" value="Glycosyl_Hydrolase_31"/>
</dbReference>
<accession>A0A9P9DV62</accession>
<name>A0A9P9DV62_9HYPO</name>
<evidence type="ECO:0000256" key="2">
    <source>
        <dbReference type="RuleBase" id="RU361185"/>
    </source>
</evidence>
<proteinExistence type="inferred from homology"/>
<keyword evidence="2 5" id="KW-0378">Hydrolase</keyword>
<comment type="caution">
    <text evidence="5">The sequence shown here is derived from an EMBL/GenBank/DDBJ whole genome shotgun (WGS) entry which is preliminary data.</text>
</comment>
<dbReference type="InterPro" id="IPR013780">
    <property type="entry name" value="Glyco_hydro_b"/>
</dbReference>
<dbReference type="GO" id="GO:0005975">
    <property type="term" value="P:carbohydrate metabolic process"/>
    <property type="evidence" value="ECO:0007669"/>
    <property type="project" value="InterPro"/>
</dbReference>
<protein>
    <submittedName>
        <fullName evidence="5">Glycosyl hydrolases family 31-domain-containing protein</fullName>
    </submittedName>
</protein>
<dbReference type="Proteomes" id="UP000738349">
    <property type="component" value="Unassembled WGS sequence"/>
</dbReference>
<dbReference type="Gene3D" id="2.60.40.1760">
    <property type="entry name" value="glycosyl hydrolase (family 31)"/>
    <property type="match status" value="1"/>
</dbReference>
<feature type="domain" description="Glycosyl hydrolase family 31 C-terminal" evidence="4">
    <location>
        <begin position="531"/>
        <end position="618"/>
    </location>
</feature>
<dbReference type="PANTHER" id="PTHR43863">
    <property type="entry name" value="HYDROLASE, PUTATIVE (AFU_ORTHOLOGUE AFUA_1G03140)-RELATED"/>
    <property type="match status" value="1"/>
</dbReference>